<gene>
    <name evidence="1" type="ORF">METZ01_LOCUS490067</name>
</gene>
<evidence type="ECO:0000313" key="1">
    <source>
        <dbReference type="EMBL" id="SVE37213.1"/>
    </source>
</evidence>
<dbReference type="AlphaFoldDB" id="A0A383CYV8"/>
<name>A0A383CYV8_9ZZZZ</name>
<accession>A0A383CYV8</accession>
<sequence>VPENENPSIVVALELNEKPASSAKPPYAPVIAKSSNVELRLN</sequence>
<organism evidence="1">
    <name type="scientific">marine metagenome</name>
    <dbReference type="NCBI Taxonomy" id="408172"/>
    <lineage>
        <taxon>unclassified sequences</taxon>
        <taxon>metagenomes</taxon>
        <taxon>ecological metagenomes</taxon>
    </lineage>
</organism>
<protein>
    <submittedName>
        <fullName evidence="1">Uncharacterized protein</fullName>
    </submittedName>
</protein>
<reference evidence="1" key="1">
    <citation type="submission" date="2018-05" db="EMBL/GenBank/DDBJ databases">
        <authorList>
            <person name="Lanie J.A."/>
            <person name="Ng W.-L."/>
            <person name="Kazmierczak K.M."/>
            <person name="Andrzejewski T.M."/>
            <person name="Davidsen T.M."/>
            <person name="Wayne K.J."/>
            <person name="Tettelin H."/>
            <person name="Glass J.I."/>
            <person name="Rusch D."/>
            <person name="Podicherti R."/>
            <person name="Tsui H.-C.T."/>
            <person name="Winkler M.E."/>
        </authorList>
    </citation>
    <scope>NUCLEOTIDE SEQUENCE</scope>
</reference>
<dbReference type="EMBL" id="UINC01212751">
    <property type="protein sequence ID" value="SVE37213.1"/>
    <property type="molecule type" value="Genomic_DNA"/>
</dbReference>
<proteinExistence type="predicted"/>
<feature type="non-terminal residue" evidence="1">
    <location>
        <position position="1"/>
    </location>
</feature>